<dbReference type="RefSeq" id="WP_121680952.1">
    <property type="nucleotide sequence ID" value="NZ_RCVZ01000008.1"/>
</dbReference>
<evidence type="ECO:0000256" key="4">
    <source>
        <dbReference type="ARBA" id="ARBA00022692"/>
    </source>
</evidence>
<gene>
    <name evidence="9" type="ORF">D9X91_12400</name>
</gene>
<evidence type="ECO:0000256" key="1">
    <source>
        <dbReference type="ARBA" id="ARBA00004651"/>
    </source>
</evidence>
<dbReference type="EMBL" id="RCVZ01000008">
    <property type="protein sequence ID" value="RLQ94789.1"/>
    <property type="molecule type" value="Genomic_DNA"/>
</dbReference>
<feature type="transmembrane region" description="Helical" evidence="7">
    <location>
        <begin position="135"/>
        <end position="159"/>
    </location>
</feature>
<keyword evidence="5 7" id="KW-1133">Transmembrane helix</keyword>
<evidence type="ECO:0000259" key="8">
    <source>
        <dbReference type="PROSITE" id="PS50928"/>
    </source>
</evidence>
<dbReference type="Gene3D" id="1.10.3720.10">
    <property type="entry name" value="MetI-like"/>
    <property type="match status" value="1"/>
</dbReference>
<keyword evidence="4 7" id="KW-0812">Transmembrane</keyword>
<keyword evidence="10" id="KW-1185">Reference proteome</keyword>
<dbReference type="PROSITE" id="PS50928">
    <property type="entry name" value="ABC_TM1"/>
    <property type="match status" value="1"/>
</dbReference>
<evidence type="ECO:0000313" key="9">
    <source>
        <dbReference type="EMBL" id="RLQ94789.1"/>
    </source>
</evidence>
<evidence type="ECO:0000256" key="6">
    <source>
        <dbReference type="ARBA" id="ARBA00023136"/>
    </source>
</evidence>
<sequence>MQKLYMLKKFIQSLFTIFVVIIFNFFLFRVMPGNPLSTIMRNPNASEQAIEKIKKLFGIDQPMYVQLYLYFKQLFHGDLGMSFMFKQPVIQVIGEKLFPTILLVGVATILAIVVGIYIGIVAASRRGQKIDVISLTLSLFTYSMPTFWLGIVLIIFLSVSLNLFPTSGMATPGKVFSSSFGHMLDVAKHLFLPALTLSLVLVGQFVLIMRNSLLDVFTEDYITTARAKGFSEKLVTRKHAVPNAMLPMVTIIAINIGFMIAGAIQIETVFSWPGLGRLMYEALNNRDYPLLQGIFLIVSICVVLANFIADIIYGFLDPRIKSST</sequence>
<accession>A0A3L7JXE1</accession>
<dbReference type="PANTHER" id="PTHR43163">
    <property type="entry name" value="DIPEPTIDE TRANSPORT SYSTEM PERMEASE PROTEIN DPPB-RELATED"/>
    <property type="match status" value="1"/>
</dbReference>
<comment type="caution">
    <text evidence="9">The sequence shown here is derived from an EMBL/GenBank/DDBJ whole genome shotgun (WGS) entry which is preliminary data.</text>
</comment>
<protein>
    <submittedName>
        <fullName evidence="9">ABC transporter permease</fullName>
    </submittedName>
</protein>
<reference evidence="9 10" key="1">
    <citation type="submission" date="2018-10" db="EMBL/GenBank/DDBJ databases">
        <title>Falsibacillus sp. genome draft.</title>
        <authorList>
            <person name="Shi S."/>
        </authorList>
    </citation>
    <scope>NUCLEOTIDE SEQUENCE [LARGE SCALE GENOMIC DNA]</scope>
    <source>
        <strain evidence="9 10">GY 10110</strain>
    </source>
</reference>
<dbReference type="InterPro" id="IPR035906">
    <property type="entry name" value="MetI-like_sf"/>
</dbReference>
<dbReference type="Proteomes" id="UP000276770">
    <property type="component" value="Unassembled WGS sequence"/>
</dbReference>
<feature type="domain" description="ABC transmembrane type-1" evidence="8">
    <location>
        <begin position="97"/>
        <end position="313"/>
    </location>
</feature>
<dbReference type="Pfam" id="PF00528">
    <property type="entry name" value="BPD_transp_1"/>
    <property type="match status" value="1"/>
</dbReference>
<dbReference type="SUPFAM" id="SSF161098">
    <property type="entry name" value="MetI-like"/>
    <property type="match status" value="1"/>
</dbReference>
<comment type="subcellular location">
    <subcellularLocation>
        <location evidence="1 7">Cell membrane</location>
        <topology evidence="1 7">Multi-pass membrane protein</topology>
    </subcellularLocation>
</comment>
<dbReference type="InterPro" id="IPR045621">
    <property type="entry name" value="BPD_transp_1_N"/>
</dbReference>
<evidence type="ECO:0000256" key="7">
    <source>
        <dbReference type="RuleBase" id="RU363032"/>
    </source>
</evidence>
<dbReference type="CDD" id="cd06261">
    <property type="entry name" value="TM_PBP2"/>
    <property type="match status" value="1"/>
</dbReference>
<keyword evidence="2 7" id="KW-0813">Transport</keyword>
<dbReference type="OrthoDB" id="24153at2"/>
<evidence type="ECO:0000256" key="2">
    <source>
        <dbReference type="ARBA" id="ARBA00022448"/>
    </source>
</evidence>
<feature type="transmembrane region" description="Helical" evidence="7">
    <location>
        <begin position="290"/>
        <end position="316"/>
    </location>
</feature>
<evidence type="ECO:0000313" key="10">
    <source>
        <dbReference type="Proteomes" id="UP000276770"/>
    </source>
</evidence>
<feature type="transmembrane region" description="Helical" evidence="7">
    <location>
        <begin position="190"/>
        <end position="209"/>
    </location>
</feature>
<feature type="transmembrane region" description="Helical" evidence="7">
    <location>
        <begin position="246"/>
        <end position="270"/>
    </location>
</feature>
<keyword evidence="3" id="KW-1003">Cell membrane</keyword>
<dbReference type="GO" id="GO:0005886">
    <property type="term" value="C:plasma membrane"/>
    <property type="evidence" value="ECO:0007669"/>
    <property type="project" value="UniProtKB-SubCell"/>
</dbReference>
<dbReference type="PANTHER" id="PTHR43163:SF6">
    <property type="entry name" value="DIPEPTIDE TRANSPORT SYSTEM PERMEASE PROTEIN DPPB-RELATED"/>
    <property type="match status" value="1"/>
</dbReference>
<feature type="transmembrane region" description="Helical" evidence="7">
    <location>
        <begin position="12"/>
        <end position="31"/>
    </location>
</feature>
<dbReference type="GO" id="GO:0055085">
    <property type="term" value="P:transmembrane transport"/>
    <property type="evidence" value="ECO:0007669"/>
    <property type="project" value="InterPro"/>
</dbReference>
<evidence type="ECO:0000256" key="5">
    <source>
        <dbReference type="ARBA" id="ARBA00022989"/>
    </source>
</evidence>
<name>A0A3L7JXE1_9BACI</name>
<evidence type="ECO:0000256" key="3">
    <source>
        <dbReference type="ARBA" id="ARBA00022475"/>
    </source>
</evidence>
<feature type="transmembrane region" description="Helical" evidence="7">
    <location>
        <begin position="101"/>
        <end position="123"/>
    </location>
</feature>
<proteinExistence type="inferred from homology"/>
<keyword evidence="6 7" id="KW-0472">Membrane</keyword>
<dbReference type="AlphaFoldDB" id="A0A3L7JXE1"/>
<comment type="similarity">
    <text evidence="7">Belongs to the binding-protein-dependent transport system permease family.</text>
</comment>
<dbReference type="InterPro" id="IPR000515">
    <property type="entry name" value="MetI-like"/>
</dbReference>
<dbReference type="Pfam" id="PF19300">
    <property type="entry name" value="BPD_transp_1_N"/>
    <property type="match status" value="1"/>
</dbReference>
<organism evidence="9 10">
    <name type="scientific">Falsibacillus albus</name>
    <dbReference type="NCBI Taxonomy" id="2478915"/>
    <lineage>
        <taxon>Bacteria</taxon>
        <taxon>Bacillati</taxon>
        <taxon>Bacillota</taxon>
        <taxon>Bacilli</taxon>
        <taxon>Bacillales</taxon>
        <taxon>Bacillaceae</taxon>
        <taxon>Falsibacillus</taxon>
    </lineage>
</organism>